<dbReference type="Proteomes" id="UP001165060">
    <property type="component" value="Unassembled WGS sequence"/>
</dbReference>
<dbReference type="EMBL" id="BRYB01003916">
    <property type="protein sequence ID" value="GMI22683.1"/>
    <property type="molecule type" value="Genomic_DNA"/>
</dbReference>
<gene>
    <name evidence="2" type="ORF">TeGR_g14731</name>
</gene>
<evidence type="ECO:0000256" key="1">
    <source>
        <dbReference type="SAM" id="MobiDB-lite"/>
    </source>
</evidence>
<proteinExistence type="predicted"/>
<accession>A0ABQ6MAU6</accession>
<evidence type="ECO:0000313" key="2">
    <source>
        <dbReference type="EMBL" id="GMI22683.1"/>
    </source>
</evidence>
<sequence>YEDEESDDEDRDKKRAAFGTAKGLALMNMKAAGEDVDDEEIAASGKKGKGRKTAYDRELKVEEEKTESKKRGREEEEEPDAKKLRVAEDSKGRRVLDRDSVVREMWVAGGSVHFKELMKAFSITSKSKRDRLEAFKAILKEVSVKKGEVFTLKQHFVPTK</sequence>
<keyword evidence="3" id="KW-1185">Reference proteome</keyword>
<comment type="caution">
    <text evidence="2">The sequence shown here is derived from an EMBL/GenBank/DDBJ whole genome shotgun (WGS) entry which is preliminary data.</text>
</comment>
<feature type="compositionally biased region" description="Basic and acidic residues" evidence="1">
    <location>
        <begin position="53"/>
        <end position="91"/>
    </location>
</feature>
<evidence type="ECO:0000313" key="3">
    <source>
        <dbReference type="Proteomes" id="UP001165060"/>
    </source>
</evidence>
<name>A0ABQ6MAU6_9STRA</name>
<feature type="region of interest" description="Disordered" evidence="1">
    <location>
        <begin position="32"/>
        <end position="91"/>
    </location>
</feature>
<feature type="non-terminal residue" evidence="2">
    <location>
        <position position="1"/>
    </location>
</feature>
<reference evidence="2 3" key="1">
    <citation type="journal article" date="2023" name="Commun. Biol.">
        <title>Genome analysis of Parmales, the sister group of diatoms, reveals the evolutionary specialization of diatoms from phago-mixotrophs to photoautotrophs.</title>
        <authorList>
            <person name="Ban H."/>
            <person name="Sato S."/>
            <person name="Yoshikawa S."/>
            <person name="Yamada K."/>
            <person name="Nakamura Y."/>
            <person name="Ichinomiya M."/>
            <person name="Sato N."/>
            <person name="Blanc-Mathieu R."/>
            <person name="Endo H."/>
            <person name="Kuwata A."/>
            <person name="Ogata H."/>
        </authorList>
    </citation>
    <scope>NUCLEOTIDE SEQUENCE [LARGE SCALE GENOMIC DNA]</scope>
</reference>
<organism evidence="2 3">
    <name type="scientific">Tetraparma gracilis</name>
    <dbReference type="NCBI Taxonomy" id="2962635"/>
    <lineage>
        <taxon>Eukaryota</taxon>
        <taxon>Sar</taxon>
        <taxon>Stramenopiles</taxon>
        <taxon>Ochrophyta</taxon>
        <taxon>Bolidophyceae</taxon>
        <taxon>Parmales</taxon>
        <taxon>Triparmaceae</taxon>
        <taxon>Tetraparma</taxon>
    </lineage>
</organism>
<protein>
    <recommendedName>
        <fullName evidence="4">Transcription initiation factor IIF subunit alpha</fullName>
    </recommendedName>
</protein>
<evidence type="ECO:0008006" key="4">
    <source>
        <dbReference type="Google" id="ProtNLM"/>
    </source>
</evidence>